<accession>Q6APF9</accession>
<gene>
    <name evidence="1" type="ordered locus">DP1036</name>
</gene>
<sequence length="87" mass="9922">MKLWCGRGREVVWRLVEAIERLLLSGPVQPLSALIGEDLFLSVQILLCLSLLWRIVFSGYRGQTLDPAHDRSQTMVLWQFPGQISGR</sequence>
<protein>
    <submittedName>
        <fullName evidence="1">Uncharacterized protein</fullName>
    </submittedName>
</protein>
<dbReference type="HOGENOM" id="CLU_2478316_0_0_7"/>
<dbReference type="AlphaFoldDB" id="Q6APF9"/>
<reference evidence="2" key="1">
    <citation type="journal article" date="2004" name="Environ. Microbiol.">
        <title>The genome of Desulfotalea psychrophila, a sulfate-reducing bacterium from permanently cold Arctic sediments.</title>
        <authorList>
            <person name="Rabus R."/>
            <person name="Ruepp A."/>
            <person name="Frickey T."/>
            <person name="Rattei T."/>
            <person name="Fartmann B."/>
            <person name="Stark M."/>
            <person name="Bauer M."/>
            <person name="Zibat A."/>
            <person name="Lombardot T."/>
            <person name="Becker I."/>
            <person name="Amann J."/>
            <person name="Gellner K."/>
            <person name="Teeling H."/>
            <person name="Leuschner W.D."/>
            <person name="Gloeckner F.-O."/>
            <person name="Lupas A.N."/>
            <person name="Amann R."/>
            <person name="Klenk H.-P."/>
        </authorList>
    </citation>
    <scope>NUCLEOTIDE SEQUENCE [LARGE SCALE GENOMIC DNA]</scope>
    <source>
        <strain evidence="2">DSM 12343 / LSv54</strain>
    </source>
</reference>
<dbReference type="EMBL" id="CR522870">
    <property type="protein sequence ID" value="CAG35765.1"/>
    <property type="molecule type" value="Genomic_DNA"/>
</dbReference>
<dbReference type="STRING" id="177439.DP1036"/>
<dbReference type="KEGG" id="dps:DP1036"/>
<name>Q6APF9_DESPS</name>
<evidence type="ECO:0000313" key="2">
    <source>
        <dbReference type="Proteomes" id="UP000000602"/>
    </source>
</evidence>
<keyword evidence="2" id="KW-1185">Reference proteome</keyword>
<evidence type="ECO:0000313" key="1">
    <source>
        <dbReference type="EMBL" id="CAG35765.1"/>
    </source>
</evidence>
<proteinExistence type="predicted"/>
<dbReference type="Proteomes" id="UP000000602">
    <property type="component" value="Chromosome"/>
</dbReference>
<organism evidence="1 2">
    <name type="scientific">Desulfotalea psychrophila (strain LSv54 / DSM 12343)</name>
    <dbReference type="NCBI Taxonomy" id="177439"/>
    <lineage>
        <taxon>Bacteria</taxon>
        <taxon>Pseudomonadati</taxon>
        <taxon>Thermodesulfobacteriota</taxon>
        <taxon>Desulfobulbia</taxon>
        <taxon>Desulfobulbales</taxon>
        <taxon>Desulfocapsaceae</taxon>
        <taxon>Desulfotalea</taxon>
    </lineage>
</organism>